<gene>
    <name evidence="3" type="ORF">SAMN02746065_12647</name>
</gene>
<dbReference type="GO" id="GO:0003964">
    <property type="term" value="F:RNA-directed DNA polymerase activity"/>
    <property type="evidence" value="ECO:0007669"/>
    <property type="project" value="UniProtKB-KW"/>
</dbReference>
<dbReference type="PROSITE" id="PS50878">
    <property type="entry name" value="RT_POL"/>
    <property type="match status" value="1"/>
</dbReference>
<reference evidence="3 4" key="1">
    <citation type="submission" date="2017-04" db="EMBL/GenBank/DDBJ databases">
        <authorList>
            <person name="Afonso C.L."/>
            <person name="Miller P.J."/>
            <person name="Scott M.A."/>
            <person name="Spackman E."/>
            <person name="Goraichik I."/>
            <person name="Dimitrov K.M."/>
            <person name="Suarez D.L."/>
            <person name="Swayne D.E."/>
        </authorList>
    </citation>
    <scope>NUCLEOTIDE SEQUENCE [LARGE SCALE GENOMIC DNA]</scope>
    <source>
        <strain evidence="3 4">DSM 3385</strain>
    </source>
</reference>
<sequence length="275" mass="31466">MGDLLQLAASPEILNLAWKKLRSDNSVWANGISRREMEKNLVQHILQLSRELSQGIYTPDPIRMFPVLKGNGKKRIISALTLRDKLAQRAVLSVLTPIAETLFHHDSFGYRPNRSIDMVMSRVREHIRCDYYWIVDADIKSFFDNIPHKKLQTSLKKVIPDKELLQLISKWLDVGTPRTGILSKRRGIPQGGVISPLLCNIYLTAFDNYLTSNNLPFVRFADDFMVFTPSRKAADFAMACVEKGLKKLELELNALKTRIVRCSPNLDKPEPKRFC</sequence>
<comment type="similarity">
    <text evidence="1">Belongs to the bacterial reverse transcriptase family.</text>
</comment>
<dbReference type="Pfam" id="PF00078">
    <property type="entry name" value="RVT_1"/>
    <property type="match status" value="1"/>
</dbReference>
<dbReference type="AlphaFoldDB" id="A0A1W2E8Y8"/>
<dbReference type="EMBL" id="FWXY01000026">
    <property type="protein sequence ID" value="SMD05997.1"/>
    <property type="molecule type" value="Genomic_DNA"/>
</dbReference>
<evidence type="ECO:0000259" key="2">
    <source>
        <dbReference type="PROSITE" id="PS50878"/>
    </source>
</evidence>
<protein>
    <submittedName>
        <fullName evidence="3">Group II intron reverse transcriptase/maturase</fullName>
    </submittedName>
</protein>
<dbReference type="InterPro" id="IPR043502">
    <property type="entry name" value="DNA/RNA_pol_sf"/>
</dbReference>
<dbReference type="Proteomes" id="UP000192418">
    <property type="component" value="Unassembled WGS sequence"/>
</dbReference>
<dbReference type="PANTHER" id="PTHR34047">
    <property type="entry name" value="NUCLEAR INTRON MATURASE 1, MITOCHONDRIAL-RELATED"/>
    <property type="match status" value="1"/>
</dbReference>
<feature type="domain" description="Reverse transcriptase" evidence="2">
    <location>
        <begin position="48"/>
        <end position="275"/>
    </location>
</feature>
<keyword evidence="3" id="KW-0548">Nucleotidyltransferase</keyword>
<dbReference type="InterPro" id="IPR000477">
    <property type="entry name" value="RT_dom"/>
</dbReference>
<dbReference type="SUPFAM" id="SSF56672">
    <property type="entry name" value="DNA/RNA polymerases"/>
    <property type="match status" value="1"/>
</dbReference>
<dbReference type="CDD" id="cd01651">
    <property type="entry name" value="RT_G2_intron"/>
    <property type="match status" value="1"/>
</dbReference>
<name>A0A1W2E8Y8_9BACT</name>
<organism evidence="3 4">
    <name type="scientific">Desulfocicer vacuolatum DSM 3385</name>
    <dbReference type="NCBI Taxonomy" id="1121400"/>
    <lineage>
        <taxon>Bacteria</taxon>
        <taxon>Pseudomonadati</taxon>
        <taxon>Thermodesulfobacteriota</taxon>
        <taxon>Desulfobacteria</taxon>
        <taxon>Desulfobacterales</taxon>
        <taxon>Desulfobacteraceae</taxon>
        <taxon>Desulfocicer</taxon>
    </lineage>
</organism>
<evidence type="ECO:0000313" key="4">
    <source>
        <dbReference type="Proteomes" id="UP000192418"/>
    </source>
</evidence>
<evidence type="ECO:0000313" key="3">
    <source>
        <dbReference type="EMBL" id="SMD05997.1"/>
    </source>
</evidence>
<dbReference type="STRING" id="1121400.SAMN02746065_12647"/>
<keyword evidence="3" id="KW-0808">Transferase</keyword>
<dbReference type="InterPro" id="IPR051083">
    <property type="entry name" value="GrpII_Intron_Splice-Mob/Def"/>
</dbReference>
<accession>A0A1W2E8Y8</accession>
<keyword evidence="3" id="KW-0695">RNA-directed DNA polymerase</keyword>
<dbReference type="PANTHER" id="PTHR34047:SF8">
    <property type="entry name" value="PROTEIN YKFC"/>
    <property type="match status" value="1"/>
</dbReference>
<dbReference type="OrthoDB" id="5366084at2"/>
<keyword evidence="4" id="KW-1185">Reference proteome</keyword>
<proteinExistence type="inferred from homology"/>
<dbReference type="RefSeq" id="WP_084071374.1">
    <property type="nucleotide sequence ID" value="NZ_FWXY01000026.1"/>
</dbReference>
<evidence type="ECO:0000256" key="1">
    <source>
        <dbReference type="ARBA" id="ARBA00034120"/>
    </source>
</evidence>